<feature type="compositionally biased region" description="Polar residues" evidence="1">
    <location>
        <begin position="301"/>
        <end position="320"/>
    </location>
</feature>
<keyword evidence="4" id="KW-1185">Reference proteome</keyword>
<evidence type="ECO:0000259" key="2">
    <source>
        <dbReference type="Pfam" id="PF25823"/>
    </source>
</evidence>
<protein>
    <recommendedName>
        <fullName evidence="2">Ams2/SPT21 N-terminal domain-containing protein</fullName>
    </recommendedName>
</protein>
<feature type="region of interest" description="Disordered" evidence="1">
    <location>
        <begin position="1"/>
        <end position="29"/>
    </location>
</feature>
<feature type="region of interest" description="Disordered" evidence="1">
    <location>
        <begin position="796"/>
        <end position="830"/>
    </location>
</feature>
<sequence>MSTPSESTVGALQFASAGSPADTDRDGMTDIPRRLMRVKVLYTFDDQNKSNCLARLPNALSIPTVSLDETTQVGVIELKTCIQAIVSASPELVAKLGHDYTVYAFDYSEYETPLVGQGMLSWILASASTTPNAPAEQSQTMVTGRVCKNILGLFSNGIKETLEVKLKLVPVPTCLQSEYVENMERYHNLSKVLPEGLPDYNAWAQFLEANPAIRQLAQPTPINPAMSNERSHMGGLESVHQMLTRPTPSDHGMRFDSLQDQQQMSFNSYDTRASSPALSTASFYQYSFQPDARPDSRASFHSDSGAYSQQYYSPADNNQEPQEEGPPKKRARITKAKRPRKTVLSANNDSLRVTASTAASVRLHKPAAAHAGAAVSAEQVPRAPTPRPANAAMPPARGSFRPVAPSLLRHGSIDSNRPYVSPYEPGIFSDNALDSGDDERAGSPGDTPLNMPSSPPVMAPRTASSSPDLPSLPLPNDSGFVSDIPSGREEEEMGYRNKPWAESDLAATAETRTDSNGPSRTRSHSIQSVLERPAGDPATSSNTSAEEALLRSLQAHVEPPCGANQQVGEKEQSSVSTNEGTYRYSACSNRQAPDLPIPNTTSVDAEPLDANALPSASTNNGVARPTEVANLPAPPKGPRGPKTRGLERSHTWSGEPTSDAACPAEGKSQQPRSGSGAKRRHHIKDRLEKALESGQMPQYCNNCGQIDTPAWRRAYTRIEYGSPAGIQLSSKGTSICALEPMEPEDGDSTQRYRIFKQALEIEEAESKTFTTLTLCNPCGLWLGKRNAMRPHQVWAKAQANASGNAEKPKRKRKPKKPKGENDSTMSDAIVPESDCYQPDMQDEAKFPSILDGTTDGGFSNQAPGWDKPSNFNAAENSQLDEAAAQAALLRAIQSSPVGLRGSKDSPIEVEEDLTPKPTRRLLFPSPRRSGEVKSLGHMRSFPSLTAPGTGMKATEGATGQPGLEFEGIDKENCPPAGDEEDDGLFHLFNDHGSTRTTPTKGRSTEDSHKTPTPGSRRRVPLTPKRSTAPLGLITPSKVLKTPRTAIRATPAAPETPFTRQLNALLSDCMAGSPSQTIDFSAFPTFNTPGRTNTTGAHFGDLLSNDFLSSDLPIPSSPPDALNFSVFEDPNTSTVGLWSGASIFDGSDAVIPDPSVSEHKGRRPSHDAPEFKMNDISMDFSALLEGVVGDANKNGDAPSQTFDGQLQSSVEETEITVTVETVDTVATTTQSPLPTAGEDERLSTVPETTGTVMETAEKAVGGQTGTSGSQEKKSDEAEPAAEKAEQIIQPPTRSCERTPATVQEVDSTVEKTKSPVVPVQCPTKRAKTPEVRIKLELVGYGTP</sequence>
<feature type="domain" description="Ams2/SPT21 N-terminal" evidence="2">
    <location>
        <begin position="32"/>
        <end position="171"/>
    </location>
</feature>
<gene>
    <name evidence="3" type="ORF">K458DRAFT_357885</name>
</gene>
<dbReference type="Pfam" id="PF25823">
    <property type="entry name" value="Ams2-SPT21_N"/>
    <property type="match status" value="1"/>
</dbReference>
<dbReference type="OrthoDB" id="3199820at2759"/>
<feature type="compositionally biased region" description="Low complexity" evidence="1">
    <location>
        <begin position="388"/>
        <end position="397"/>
    </location>
</feature>
<feature type="region of interest" description="Disordered" evidence="1">
    <location>
        <begin position="414"/>
        <end position="682"/>
    </location>
</feature>
<dbReference type="SUPFAM" id="SSF57716">
    <property type="entry name" value="Glucocorticoid receptor-like (DNA-binding domain)"/>
    <property type="match status" value="1"/>
</dbReference>
<accession>A0A6G1JGJ3</accession>
<dbReference type="Proteomes" id="UP000799291">
    <property type="component" value="Unassembled WGS sequence"/>
</dbReference>
<dbReference type="InterPro" id="IPR042403">
    <property type="entry name" value="Spt21/Ams2"/>
</dbReference>
<feature type="compositionally biased region" description="Basic and acidic residues" evidence="1">
    <location>
        <begin position="1269"/>
        <end position="1284"/>
    </location>
</feature>
<name>A0A6G1JGJ3_9PLEO</name>
<feature type="region of interest" description="Disordered" evidence="1">
    <location>
        <begin position="370"/>
        <end position="398"/>
    </location>
</feature>
<feature type="compositionally biased region" description="Low complexity" evidence="1">
    <location>
        <begin position="464"/>
        <end position="475"/>
    </location>
</feature>
<feature type="compositionally biased region" description="Polar residues" evidence="1">
    <location>
        <begin position="514"/>
        <end position="528"/>
    </location>
</feature>
<feature type="compositionally biased region" description="Polar residues" evidence="1">
    <location>
        <begin position="1"/>
        <end position="10"/>
    </location>
</feature>
<dbReference type="PANTHER" id="PTHR39147">
    <property type="entry name" value="PROTEIN SPT21"/>
    <property type="match status" value="1"/>
</dbReference>
<feature type="region of interest" description="Disordered" evidence="1">
    <location>
        <begin position="938"/>
        <end position="1029"/>
    </location>
</feature>
<feature type="region of interest" description="Disordered" evidence="1">
    <location>
        <begin position="1226"/>
        <end position="1313"/>
    </location>
</feature>
<dbReference type="InterPro" id="IPR013088">
    <property type="entry name" value="Znf_NHR/GATA"/>
</dbReference>
<dbReference type="GO" id="GO:0030466">
    <property type="term" value="P:silent mating-type cassette heterochromatin formation"/>
    <property type="evidence" value="ECO:0007669"/>
    <property type="project" value="TreeGrafter"/>
</dbReference>
<dbReference type="GO" id="GO:0008270">
    <property type="term" value="F:zinc ion binding"/>
    <property type="evidence" value="ECO:0007669"/>
    <property type="project" value="InterPro"/>
</dbReference>
<proteinExistence type="predicted"/>
<evidence type="ECO:0000313" key="3">
    <source>
        <dbReference type="EMBL" id="KAF2689249.1"/>
    </source>
</evidence>
<evidence type="ECO:0000256" key="1">
    <source>
        <dbReference type="SAM" id="MobiDB-lite"/>
    </source>
</evidence>
<feature type="compositionally biased region" description="Polar residues" evidence="1">
    <location>
        <begin position="563"/>
        <end position="591"/>
    </location>
</feature>
<dbReference type="Gene3D" id="3.30.50.10">
    <property type="entry name" value="Erythroid Transcription Factor GATA-1, subunit A"/>
    <property type="match status" value="1"/>
</dbReference>
<feature type="region of interest" description="Disordered" evidence="1">
    <location>
        <begin position="291"/>
        <end position="349"/>
    </location>
</feature>
<reference evidence="3" key="1">
    <citation type="journal article" date="2020" name="Stud. Mycol.">
        <title>101 Dothideomycetes genomes: a test case for predicting lifestyles and emergence of pathogens.</title>
        <authorList>
            <person name="Haridas S."/>
            <person name="Albert R."/>
            <person name="Binder M."/>
            <person name="Bloem J."/>
            <person name="Labutti K."/>
            <person name="Salamov A."/>
            <person name="Andreopoulos B."/>
            <person name="Baker S."/>
            <person name="Barry K."/>
            <person name="Bills G."/>
            <person name="Bluhm B."/>
            <person name="Cannon C."/>
            <person name="Castanera R."/>
            <person name="Culley D."/>
            <person name="Daum C."/>
            <person name="Ezra D."/>
            <person name="Gonzalez J."/>
            <person name="Henrissat B."/>
            <person name="Kuo A."/>
            <person name="Liang C."/>
            <person name="Lipzen A."/>
            <person name="Lutzoni F."/>
            <person name="Magnuson J."/>
            <person name="Mondo S."/>
            <person name="Nolan M."/>
            <person name="Ohm R."/>
            <person name="Pangilinan J."/>
            <person name="Park H.-J."/>
            <person name="Ramirez L."/>
            <person name="Alfaro M."/>
            <person name="Sun H."/>
            <person name="Tritt A."/>
            <person name="Yoshinaga Y."/>
            <person name="Zwiers L.-H."/>
            <person name="Turgeon B."/>
            <person name="Goodwin S."/>
            <person name="Spatafora J."/>
            <person name="Crous P."/>
            <person name="Grigoriev I."/>
        </authorList>
    </citation>
    <scope>NUCLEOTIDE SEQUENCE</scope>
    <source>
        <strain evidence="3">CBS 122367</strain>
    </source>
</reference>
<feature type="region of interest" description="Disordered" evidence="1">
    <location>
        <begin position="846"/>
        <end position="872"/>
    </location>
</feature>
<dbReference type="GO" id="GO:0006357">
    <property type="term" value="P:regulation of transcription by RNA polymerase II"/>
    <property type="evidence" value="ECO:0007669"/>
    <property type="project" value="TreeGrafter"/>
</dbReference>
<evidence type="ECO:0000313" key="4">
    <source>
        <dbReference type="Proteomes" id="UP000799291"/>
    </source>
</evidence>
<dbReference type="PANTHER" id="PTHR39147:SF1">
    <property type="entry name" value="PROTEIN SPT21"/>
    <property type="match status" value="1"/>
</dbReference>
<feature type="compositionally biased region" description="Basic residues" evidence="1">
    <location>
        <begin position="328"/>
        <end position="341"/>
    </location>
</feature>
<dbReference type="InterPro" id="IPR057725">
    <property type="entry name" value="Ams2-SPT21_N"/>
</dbReference>
<dbReference type="GO" id="GO:0000183">
    <property type="term" value="P:rDNA heterochromatin formation"/>
    <property type="evidence" value="ECO:0007669"/>
    <property type="project" value="TreeGrafter"/>
</dbReference>
<dbReference type="EMBL" id="MU005572">
    <property type="protein sequence ID" value="KAF2689249.1"/>
    <property type="molecule type" value="Genomic_DNA"/>
</dbReference>
<organism evidence="3 4">
    <name type="scientific">Lentithecium fluviatile CBS 122367</name>
    <dbReference type="NCBI Taxonomy" id="1168545"/>
    <lineage>
        <taxon>Eukaryota</taxon>
        <taxon>Fungi</taxon>
        <taxon>Dikarya</taxon>
        <taxon>Ascomycota</taxon>
        <taxon>Pezizomycotina</taxon>
        <taxon>Dothideomycetes</taxon>
        <taxon>Pleosporomycetidae</taxon>
        <taxon>Pleosporales</taxon>
        <taxon>Massarineae</taxon>
        <taxon>Lentitheciaceae</taxon>
        <taxon>Lentithecium</taxon>
    </lineage>
</organism>